<dbReference type="PANTHER" id="PTHR43005:SF1">
    <property type="entry name" value="SPERMIDINE_PUTRESCINE TRANSPORT SYSTEM PERMEASE PROTEIN"/>
    <property type="match status" value="1"/>
</dbReference>
<keyword evidence="5 7" id="KW-1133">Transmembrane helix</keyword>
<feature type="transmembrane region" description="Helical" evidence="7">
    <location>
        <begin position="146"/>
        <end position="174"/>
    </location>
</feature>
<dbReference type="Gene3D" id="1.10.3720.10">
    <property type="entry name" value="MetI-like"/>
    <property type="match status" value="1"/>
</dbReference>
<feature type="transmembrane region" description="Helical" evidence="7">
    <location>
        <begin position="7"/>
        <end position="27"/>
    </location>
</feature>
<comment type="caution">
    <text evidence="9">The sequence shown here is derived from an EMBL/GenBank/DDBJ whole genome shotgun (WGS) entry which is preliminary data.</text>
</comment>
<evidence type="ECO:0000256" key="5">
    <source>
        <dbReference type="ARBA" id="ARBA00022989"/>
    </source>
</evidence>
<sequence length="282" mass="31677">MTPYMFLLPATIAMLLVFFYPMLNGIYTSFTHYNQYSDTTRLVGLENYLKVVLDASFWNSMQRSLIWVVCSVLGQFIVGFAFALLLNERWPGNRIMRAIVLIPWVMPGVSIALGWSLIYNGQFGLMNDVLGGLGLPHADWLADPNLAMLAVIIANIWKAFPFVTVTMLAGLAAIPDDLYDAARVDGASVFGRFRYVTLPHLKNIISIVVLLMIVWTFNYFDLVYVLTQGGPARGTEIAPILVARFAFQQFDYGLAASVAIIMTLFNIIFAILYIYILRRTEA</sequence>
<comment type="similarity">
    <text evidence="7">Belongs to the binding-protein-dependent transport system permease family.</text>
</comment>
<dbReference type="PROSITE" id="PS50928">
    <property type="entry name" value="ABC_TM1"/>
    <property type="match status" value="1"/>
</dbReference>
<dbReference type="CDD" id="cd06261">
    <property type="entry name" value="TM_PBP2"/>
    <property type="match status" value="1"/>
</dbReference>
<dbReference type="Pfam" id="PF00528">
    <property type="entry name" value="BPD_transp_1"/>
    <property type="match status" value="1"/>
</dbReference>
<feature type="transmembrane region" description="Helical" evidence="7">
    <location>
        <begin position="65"/>
        <end position="86"/>
    </location>
</feature>
<name>A0A8J3J1T5_9CHLR</name>
<evidence type="ECO:0000256" key="3">
    <source>
        <dbReference type="ARBA" id="ARBA00022475"/>
    </source>
</evidence>
<evidence type="ECO:0000256" key="6">
    <source>
        <dbReference type="ARBA" id="ARBA00023136"/>
    </source>
</evidence>
<keyword evidence="2 7" id="KW-0813">Transport</keyword>
<feature type="transmembrane region" description="Helical" evidence="7">
    <location>
        <begin position="254"/>
        <end position="276"/>
    </location>
</feature>
<keyword evidence="10" id="KW-1185">Reference proteome</keyword>
<evidence type="ECO:0000256" key="1">
    <source>
        <dbReference type="ARBA" id="ARBA00004651"/>
    </source>
</evidence>
<feature type="domain" description="ABC transmembrane type-1" evidence="8">
    <location>
        <begin position="61"/>
        <end position="273"/>
    </location>
</feature>
<evidence type="ECO:0000313" key="10">
    <source>
        <dbReference type="Proteomes" id="UP000597444"/>
    </source>
</evidence>
<keyword evidence="4 7" id="KW-0812">Transmembrane</keyword>
<proteinExistence type="inferred from homology"/>
<feature type="transmembrane region" description="Helical" evidence="7">
    <location>
        <begin position="195"/>
        <end position="217"/>
    </location>
</feature>
<dbReference type="InterPro" id="IPR035906">
    <property type="entry name" value="MetI-like_sf"/>
</dbReference>
<protein>
    <submittedName>
        <fullName evidence="9">Sugar ABC transporter permease</fullName>
    </submittedName>
</protein>
<gene>
    <name evidence="9" type="ORF">KSF_092640</name>
</gene>
<dbReference type="Proteomes" id="UP000597444">
    <property type="component" value="Unassembled WGS sequence"/>
</dbReference>
<evidence type="ECO:0000256" key="7">
    <source>
        <dbReference type="RuleBase" id="RU363032"/>
    </source>
</evidence>
<dbReference type="SUPFAM" id="SSF161098">
    <property type="entry name" value="MetI-like"/>
    <property type="match status" value="1"/>
</dbReference>
<evidence type="ECO:0000256" key="4">
    <source>
        <dbReference type="ARBA" id="ARBA00022692"/>
    </source>
</evidence>
<organism evidence="9 10">
    <name type="scientific">Reticulibacter mediterranei</name>
    <dbReference type="NCBI Taxonomy" id="2778369"/>
    <lineage>
        <taxon>Bacteria</taxon>
        <taxon>Bacillati</taxon>
        <taxon>Chloroflexota</taxon>
        <taxon>Ktedonobacteria</taxon>
        <taxon>Ktedonobacterales</taxon>
        <taxon>Reticulibacteraceae</taxon>
        <taxon>Reticulibacter</taxon>
    </lineage>
</organism>
<dbReference type="InterPro" id="IPR000515">
    <property type="entry name" value="MetI-like"/>
</dbReference>
<comment type="subcellular location">
    <subcellularLocation>
        <location evidence="1 7">Cell membrane</location>
        <topology evidence="1 7">Multi-pass membrane protein</topology>
    </subcellularLocation>
</comment>
<dbReference type="PANTHER" id="PTHR43005">
    <property type="entry name" value="BLR7065 PROTEIN"/>
    <property type="match status" value="1"/>
</dbReference>
<reference evidence="9" key="1">
    <citation type="submission" date="2020-10" db="EMBL/GenBank/DDBJ databases">
        <title>Taxonomic study of unclassified bacteria belonging to the class Ktedonobacteria.</title>
        <authorList>
            <person name="Yabe S."/>
            <person name="Wang C.M."/>
            <person name="Zheng Y."/>
            <person name="Sakai Y."/>
            <person name="Cavaletti L."/>
            <person name="Monciardini P."/>
            <person name="Donadio S."/>
        </authorList>
    </citation>
    <scope>NUCLEOTIDE SEQUENCE</scope>
    <source>
        <strain evidence="9">ID150040</strain>
    </source>
</reference>
<evidence type="ECO:0000259" key="8">
    <source>
        <dbReference type="PROSITE" id="PS50928"/>
    </source>
</evidence>
<dbReference type="AlphaFoldDB" id="A0A8J3J1T5"/>
<keyword evidence="3" id="KW-1003">Cell membrane</keyword>
<accession>A0A8J3J1T5</accession>
<evidence type="ECO:0000256" key="2">
    <source>
        <dbReference type="ARBA" id="ARBA00022448"/>
    </source>
</evidence>
<dbReference type="GO" id="GO:0055085">
    <property type="term" value="P:transmembrane transport"/>
    <property type="evidence" value="ECO:0007669"/>
    <property type="project" value="InterPro"/>
</dbReference>
<keyword evidence="6 7" id="KW-0472">Membrane</keyword>
<dbReference type="GO" id="GO:0005886">
    <property type="term" value="C:plasma membrane"/>
    <property type="evidence" value="ECO:0007669"/>
    <property type="project" value="UniProtKB-SubCell"/>
</dbReference>
<dbReference type="EMBL" id="BNJK01000002">
    <property type="protein sequence ID" value="GHO99216.1"/>
    <property type="molecule type" value="Genomic_DNA"/>
</dbReference>
<evidence type="ECO:0000313" key="9">
    <source>
        <dbReference type="EMBL" id="GHO99216.1"/>
    </source>
</evidence>
<feature type="transmembrane region" description="Helical" evidence="7">
    <location>
        <begin position="98"/>
        <end position="118"/>
    </location>
</feature>